<gene>
    <name evidence="2" type="primary">LOC108808358</name>
</gene>
<evidence type="ECO:0000313" key="1">
    <source>
        <dbReference type="Proteomes" id="UP000504610"/>
    </source>
</evidence>
<protein>
    <submittedName>
        <fullName evidence="2">Uncharacterized protein LOC108808358</fullName>
    </submittedName>
</protein>
<dbReference type="GeneID" id="108808358"/>
<organism evidence="1 2">
    <name type="scientific">Raphanus sativus</name>
    <name type="common">Radish</name>
    <name type="synonym">Raphanus raphanistrum var. sativus</name>
    <dbReference type="NCBI Taxonomy" id="3726"/>
    <lineage>
        <taxon>Eukaryota</taxon>
        <taxon>Viridiplantae</taxon>
        <taxon>Streptophyta</taxon>
        <taxon>Embryophyta</taxon>
        <taxon>Tracheophyta</taxon>
        <taxon>Spermatophyta</taxon>
        <taxon>Magnoliopsida</taxon>
        <taxon>eudicotyledons</taxon>
        <taxon>Gunneridae</taxon>
        <taxon>Pentapetalae</taxon>
        <taxon>rosids</taxon>
        <taxon>malvids</taxon>
        <taxon>Brassicales</taxon>
        <taxon>Brassicaceae</taxon>
        <taxon>Brassiceae</taxon>
        <taxon>Raphanus</taxon>
    </lineage>
</organism>
<dbReference type="PANTHER" id="PTHR31050:SF6">
    <property type="entry name" value="INSECTICIDAL CRYSTAL TOXIN DOMAIN-CONTAINING PROTEIN"/>
    <property type="match status" value="1"/>
</dbReference>
<reference evidence="2" key="2">
    <citation type="submission" date="2025-08" db="UniProtKB">
        <authorList>
            <consortium name="RefSeq"/>
        </authorList>
    </citation>
    <scope>IDENTIFICATION</scope>
    <source>
        <tissue evidence="2">Leaf</tissue>
    </source>
</reference>
<dbReference type="RefSeq" id="XP_056843313.1">
    <property type="nucleotide sequence ID" value="XM_056987333.1"/>
</dbReference>
<dbReference type="PANTHER" id="PTHR31050">
    <property type="entry name" value="OS08G0413200 PROTEIN"/>
    <property type="match status" value="1"/>
</dbReference>
<keyword evidence="1" id="KW-1185">Reference proteome</keyword>
<evidence type="ECO:0000313" key="2">
    <source>
        <dbReference type="RefSeq" id="XP_056843313.1"/>
    </source>
</evidence>
<dbReference type="KEGG" id="rsz:108808358"/>
<dbReference type="OrthoDB" id="1898393at2759"/>
<reference evidence="1" key="1">
    <citation type="journal article" date="2019" name="Database">
        <title>The radish genome database (RadishGD): an integrated information resource for radish genomics.</title>
        <authorList>
            <person name="Yu H.J."/>
            <person name="Baek S."/>
            <person name="Lee Y.J."/>
            <person name="Cho A."/>
            <person name="Mun J.H."/>
        </authorList>
    </citation>
    <scope>NUCLEOTIDE SEQUENCE [LARGE SCALE GENOMIC DNA]</scope>
    <source>
        <strain evidence="1">cv. WK10039</strain>
    </source>
</reference>
<dbReference type="AlphaFoldDB" id="A0A9W3BVN8"/>
<name>A0A9W3BVN8_RAPSA</name>
<accession>A0A9W3BVN8</accession>
<sequence length="175" mass="20860">MTQPMRLPSGYSPIKKYVFTKVTQMISTTYYLMSLYQRWEEFYYCENAYKNNCEVVVNIQVEPVVVKIEGHEIEEKSGSMDENEVVWFEVADKRISLKNAVIMRMEREELNFGWKSDPQETVIERSSKFSGGDSNWKSYRCYVLVKSFVLKRRDESIVVTFEFRHVNKLNTKWEL</sequence>
<dbReference type="Proteomes" id="UP000504610">
    <property type="component" value="Chromosome 6"/>
</dbReference>
<proteinExistence type="predicted"/>